<reference evidence="2" key="1">
    <citation type="submission" date="2020-05" db="EMBL/GenBank/DDBJ databases">
        <authorList>
            <person name="Chiriac C."/>
            <person name="Salcher M."/>
            <person name="Ghai R."/>
            <person name="Kavagutti S V."/>
        </authorList>
    </citation>
    <scope>NUCLEOTIDE SEQUENCE</scope>
</reference>
<gene>
    <name evidence="2" type="ORF">UFOVP150_83</name>
</gene>
<sequence>MPLQSGNSKAVIQSNIKELIAAGHKPDQAVAIAYSEVQDGSSAREYDSYGWLEVKGNPISKAGVFQYPGFQIKGAPDPDAIYNVYRPEEELSRPETIESFKLVPFINEHAMLGKGFTNAEDKGIEGVIGEDVYFDAPYLRGNIKIFAQRTQDSIDAGKIELSPGYLCKFVPHKGVYNGEQYDYIQTEIRGNHLALVDNGRSGRDVSVMDSVAMDSMTITIDSGDLKMAEESVATAGEGMSLEQVVAALETLAPQVSALMSFMEKLKPLEEAEHEQNLDVMDEEESREEEKDDEEKDDEEKKGEAMDSAAEIRKLKAELAAIKKQTVAMDSGKVIAEIAKAKDVASRLSQHIGTFACDSMSLGQVYAYGAEKLGLQGDASVAVEAYLHNRPVGGKTVSISMDSAPSKSAGLIDSFYKE</sequence>
<evidence type="ECO:0000313" key="2">
    <source>
        <dbReference type="EMBL" id="CAB5156661.1"/>
    </source>
</evidence>
<feature type="compositionally biased region" description="Acidic residues" evidence="1">
    <location>
        <begin position="279"/>
        <end position="297"/>
    </location>
</feature>
<evidence type="ECO:0000256" key="1">
    <source>
        <dbReference type="SAM" id="MobiDB-lite"/>
    </source>
</evidence>
<accession>A0A6J7WCR1</accession>
<protein>
    <submittedName>
        <fullName evidence="2">Uncharacterized conserved protein UCP029215</fullName>
    </submittedName>
</protein>
<dbReference type="Pfam" id="PF09979">
    <property type="entry name" value="DUF2213"/>
    <property type="match status" value="1"/>
</dbReference>
<feature type="compositionally biased region" description="Basic and acidic residues" evidence="1">
    <location>
        <begin position="298"/>
        <end position="308"/>
    </location>
</feature>
<proteinExistence type="predicted"/>
<dbReference type="InterPro" id="IPR016913">
    <property type="entry name" value="UCP029215"/>
</dbReference>
<feature type="region of interest" description="Disordered" evidence="1">
    <location>
        <begin position="270"/>
        <end position="308"/>
    </location>
</feature>
<dbReference type="EMBL" id="LR798199">
    <property type="protein sequence ID" value="CAB5156661.1"/>
    <property type="molecule type" value="Genomic_DNA"/>
</dbReference>
<organism evidence="2">
    <name type="scientific">uncultured Caudovirales phage</name>
    <dbReference type="NCBI Taxonomy" id="2100421"/>
    <lineage>
        <taxon>Viruses</taxon>
        <taxon>Duplodnaviria</taxon>
        <taxon>Heunggongvirae</taxon>
        <taxon>Uroviricota</taxon>
        <taxon>Caudoviricetes</taxon>
        <taxon>Peduoviridae</taxon>
        <taxon>Maltschvirus</taxon>
        <taxon>Maltschvirus maltsch</taxon>
    </lineage>
</organism>
<name>A0A6J7WCR1_9CAUD</name>